<dbReference type="PANTHER" id="PTHR23011">
    <property type="entry name" value="CYCLIC NUCLEOTIDE-BINDING DOMAIN CONTAINING PROTEIN"/>
    <property type="match status" value="1"/>
</dbReference>
<dbReference type="PANTHER" id="PTHR23011:SF28">
    <property type="entry name" value="CYCLIC NUCLEOTIDE-BINDING DOMAIN CONTAINING PROTEIN"/>
    <property type="match status" value="1"/>
</dbReference>
<evidence type="ECO:0000313" key="2">
    <source>
        <dbReference type="EMBL" id="OMJ91455.1"/>
    </source>
</evidence>
<dbReference type="InterPro" id="IPR014710">
    <property type="entry name" value="RmlC-like_jellyroll"/>
</dbReference>
<proteinExistence type="predicted"/>
<evidence type="ECO:0000313" key="3">
    <source>
        <dbReference type="Proteomes" id="UP000187209"/>
    </source>
</evidence>
<dbReference type="PROSITE" id="PS50042">
    <property type="entry name" value="CNMP_BINDING_3"/>
    <property type="match status" value="2"/>
</dbReference>
<dbReference type="InterPro" id="IPR018488">
    <property type="entry name" value="cNMP-bd_CS"/>
</dbReference>
<comment type="caution">
    <text evidence="2">The sequence shown here is derived from an EMBL/GenBank/DDBJ whole genome shotgun (WGS) entry which is preliminary data.</text>
</comment>
<dbReference type="SUPFAM" id="SSF51206">
    <property type="entry name" value="cAMP-binding domain-like"/>
    <property type="match status" value="2"/>
</dbReference>
<evidence type="ECO:0000259" key="1">
    <source>
        <dbReference type="PROSITE" id="PS50042"/>
    </source>
</evidence>
<feature type="domain" description="Cyclic nucleotide-binding" evidence="1">
    <location>
        <begin position="59"/>
        <end position="161"/>
    </location>
</feature>
<dbReference type="PRINTS" id="PR00103">
    <property type="entry name" value="CAMPKINASE"/>
</dbReference>
<sequence>MATSIARLKAILNKPTIFRTSEDIKQISIFISNVKFFASLKENKSIFRECCAYITYEFFNESEYVFHAGDIGDKFYILLQGETSVLVPIKNDDIITFKEVLIYKDGASFGELALLDKKPRAASILTKSPCHFAVLDKHNYQRILASLMKKKRLELVEFLQCQELFQRMTKGSLIKLSYCFEEKKLKKDQILYKEATNIDSLFLIREGEVIISKKVTYKVMDHESTNKYKEQLNKIYSQRAEISILGQGEFLGIYDLDKGTYSNTAVCASQIVNLLKISVHDFRKRITTQESRVLIDERKKLKEQIHIENMMSIKKVIHEKESSSFRKILVGDEINGVNSVINSPKALKIPITPLSVNKSMIKHNKEFKPRSSSFLKSHTCSRNKQRNSFMILDETKAHEDQFSKTISVNFINRLKPFGRTKSARKKKASLEMVNIHTQLIHIVSHCKSPTYKSLNFLKRTQLLNFNK</sequence>
<organism evidence="2 3">
    <name type="scientific">Stentor coeruleus</name>
    <dbReference type="NCBI Taxonomy" id="5963"/>
    <lineage>
        <taxon>Eukaryota</taxon>
        <taxon>Sar</taxon>
        <taxon>Alveolata</taxon>
        <taxon>Ciliophora</taxon>
        <taxon>Postciliodesmatophora</taxon>
        <taxon>Heterotrichea</taxon>
        <taxon>Heterotrichida</taxon>
        <taxon>Stentoridae</taxon>
        <taxon>Stentor</taxon>
    </lineage>
</organism>
<dbReference type="EMBL" id="MPUH01000081">
    <property type="protein sequence ID" value="OMJ91455.1"/>
    <property type="molecule type" value="Genomic_DNA"/>
</dbReference>
<dbReference type="OrthoDB" id="286597at2759"/>
<dbReference type="SMART" id="SM00100">
    <property type="entry name" value="cNMP"/>
    <property type="match status" value="2"/>
</dbReference>
<dbReference type="PROSITE" id="PS00889">
    <property type="entry name" value="CNMP_BINDING_2"/>
    <property type="match status" value="1"/>
</dbReference>
<name>A0A1R2CR35_9CILI</name>
<dbReference type="CDD" id="cd00038">
    <property type="entry name" value="CAP_ED"/>
    <property type="match status" value="2"/>
</dbReference>
<keyword evidence="3" id="KW-1185">Reference proteome</keyword>
<gene>
    <name evidence="2" type="ORF">SteCoe_6042</name>
</gene>
<accession>A0A1R2CR35</accession>
<reference evidence="2 3" key="1">
    <citation type="submission" date="2016-11" db="EMBL/GenBank/DDBJ databases">
        <title>The macronuclear genome of Stentor coeruleus: a giant cell with tiny introns.</title>
        <authorList>
            <person name="Slabodnick M."/>
            <person name="Ruby J.G."/>
            <person name="Reiff S.B."/>
            <person name="Swart E.C."/>
            <person name="Gosai S."/>
            <person name="Prabakaran S."/>
            <person name="Witkowska E."/>
            <person name="Larue G.E."/>
            <person name="Fisher S."/>
            <person name="Freeman R.M."/>
            <person name="Gunawardena J."/>
            <person name="Chu W."/>
            <person name="Stover N.A."/>
            <person name="Gregory B.D."/>
            <person name="Nowacki M."/>
            <person name="Derisi J."/>
            <person name="Roy S.W."/>
            <person name="Marshall W.F."/>
            <person name="Sood P."/>
        </authorList>
    </citation>
    <scope>NUCLEOTIDE SEQUENCE [LARGE SCALE GENOMIC DNA]</scope>
    <source>
        <strain evidence="2">WM001</strain>
    </source>
</reference>
<feature type="domain" description="Cyclic nucleotide-binding" evidence="1">
    <location>
        <begin position="164"/>
        <end position="286"/>
    </location>
</feature>
<dbReference type="Gene3D" id="2.60.120.10">
    <property type="entry name" value="Jelly Rolls"/>
    <property type="match status" value="2"/>
</dbReference>
<dbReference type="InterPro" id="IPR018490">
    <property type="entry name" value="cNMP-bd_dom_sf"/>
</dbReference>
<dbReference type="InterPro" id="IPR000595">
    <property type="entry name" value="cNMP-bd_dom"/>
</dbReference>
<protein>
    <recommendedName>
        <fullName evidence="1">Cyclic nucleotide-binding domain-containing protein</fullName>
    </recommendedName>
</protein>
<dbReference type="Proteomes" id="UP000187209">
    <property type="component" value="Unassembled WGS sequence"/>
</dbReference>
<dbReference type="AlphaFoldDB" id="A0A1R2CR35"/>
<dbReference type="Pfam" id="PF00027">
    <property type="entry name" value="cNMP_binding"/>
    <property type="match status" value="1"/>
</dbReference>